<feature type="domain" description="Peptidase S33 tripeptidyl aminopeptidase-like C-terminal" evidence="1">
    <location>
        <begin position="170"/>
        <end position="268"/>
    </location>
</feature>
<evidence type="ECO:0000259" key="1">
    <source>
        <dbReference type="Pfam" id="PF08386"/>
    </source>
</evidence>
<dbReference type="InterPro" id="IPR013595">
    <property type="entry name" value="Pept_S33_TAP-like_C"/>
</dbReference>
<comment type="caution">
    <text evidence="2">The sequence shown here is derived from an EMBL/GenBank/DDBJ whole genome shotgun (WGS) entry which is preliminary data.</text>
</comment>
<evidence type="ECO:0000313" key="2">
    <source>
        <dbReference type="EMBL" id="KAF4312617.1"/>
    </source>
</evidence>
<proteinExistence type="predicted"/>
<evidence type="ECO:0000313" key="3">
    <source>
        <dbReference type="Proteomes" id="UP000572817"/>
    </source>
</evidence>
<reference evidence="2" key="1">
    <citation type="submission" date="2020-04" db="EMBL/GenBank/DDBJ databases">
        <title>Genome Assembly and Annotation of Botryosphaeria dothidea sdau 11-99, a Latent Pathogen of Apple Fruit Ring Rot in China.</title>
        <authorList>
            <person name="Yu C."/>
            <person name="Diao Y."/>
            <person name="Lu Q."/>
            <person name="Zhao J."/>
            <person name="Cui S."/>
            <person name="Peng C."/>
            <person name="He B."/>
            <person name="Liu H."/>
        </authorList>
    </citation>
    <scope>NUCLEOTIDE SEQUENCE [LARGE SCALE GENOMIC DNA]</scope>
    <source>
        <strain evidence="2">Sdau11-99</strain>
    </source>
</reference>
<dbReference type="EMBL" id="WWBZ02000002">
    <property type="protein sequence ID" value="KAF4312617.1"/>
    <property type="molecule type" value="Genomic_DNA"/>
</dbReference>
<dbReference type="Proteomes" id="UP000572817">
    <property type="component" value="Unassembled WGS sequence"/>
</dbReference>
<keyword evidence="3" id="KW-1185">Reference proteome</keyword>
<organism evidence="2 3">
    <name type="scientific">Botryosphaeria dothidea</name>
    <dbReference type="NCBI Taxonomy" id="55169"/>
    <lineage>
        <taxon>Eukaryota</taxon>
        <taxon>Fungi</taxon>
        <taxon>Dikarya</taxon>
        <taxon>Ascomycota</taxon>
        <taxon>Pezizomycotina</taxon>
        <taxon>Dothideomycetes</taxon>
        <taxon>Dothideomycetes incertae sedis</taxon>
        <taxon>Botryosphaeriales</taxon>
        <taxon>Botryosphaeriaceae</taxon>
        <taxon>Botryosphaeria</taxon>
    </lineage>
</organism>
<sequence>MFPERVDRIILDGVLNIHDYWHHHDIESYESTDKVLTAFLEACFEAGGRCALARPNATAASFEEEFYDWLDDLKYHPIPGPGFLLDYTAMKSWTLGLLYEPRAFNVLAEIIHGAMTGNLTLVGEGFRLPLTSAEGRIGIVCGDKTARTSRMDDVLPYVDELHQLSRLGGETADSFVMQCARWQMKAKERYTGDYNVETRNPILAIGNTYDPITPWISALNASQSFPSSVVLKQNGIGHCSVAQASICTVKAIQAYLMNGTLPEPGTVCEIDEPLFSDLSWEGILTDLS</sequence>
<name>A0A8H4J3Y0_9PEZI</name>
<dbReference type="OrthoDB" id="425534at2759"/>
<accession>A0A8H4J3Y0</accession>
<dbReference type="AlphaFoldDB" id="A0A8H4J3Y0"/>
<protein>
    <submittedName>
        <fullName evidence="2">Tap domain-containing protein</fullName>
    </submittedName>
</protein>
<dbReference type="Pfam" id="PF08386">
    <property type="entry name" value="Abhydrolase_4"/>
    <property type="match status" value="1"/>
</dbReference>
<gene>
    <name evidence="2" type="ORF">GTA08_BOTSDO11769</name>
</gene>